<gene>
    <name evidence="4" type="ORF">QDX21_03290</name>
</gene>
<dbReference type="InterPro" id="IPR013708">
    <property type="entry name" value="Shikimate_DH-bd_N"/>
</dbReference>
<evidence type="ECO:0000313" key="4">
    <source>
        <dbReference type="EMBL" id="WGH93835.1"/>
    </source>
</evidence>
<dbReference type="InterPro" id="IPR036291">
    <property type="entry name" value="NAD(P)-bd_dom_sf"/>
</dbReference>
<evidence type="ECO:0000256" key="1">
    <source>
        <dbReference type="ARBA" id="ARBA00004871"/>
    </source>
</evidence>
<feature type="domain" description="Shikimate dehydrogenase substrate binding N-terminal" evidence="3">
    <location>
        <begin position="12"/>
        <end position="100"/>
    </location>
</feature>
<dbReference type="PANTHER" id="PTHR21089:SF1">
    <property type="entry name" value="BIFUNCTIONAL 3-DEHYDROQUINATE DEHYDRATASE_SHIKIMATE DEHYDROGENASE, CHLOROPLASTIC"/>
    <property type="match status" value="1"/>
</dbReference>
<keyword evidence="2" id="KW-0028">Amino-acid biosynthesis</keyword>
<accession>A0AAJ6APP9</accession>
<dbReference type="Gene3D" id="3.40.50.10860">
    <property type="entry name" value="Leucine Dehydrogenase, chain A, domain 1"/>
    <property type="match status" value="1"/>
</dbReference>
<evidence type="ECO:0000313" key="5">
    <source>
        <dbReference type="Proteomes" id="UP001224674"/>
    </source>
</evidence>
<dbReference type="GO" id="GO:0050661">
    <property type="term" value="F:NADP binding"/>
    <property type="evidence" value="ECO:0007669"/>
    <property type="project" value="TreeGrafter"/>
</dbReference>
<dbReference type="GO" id="GO:0009073">
    <property type="term" value="P:aromatic amino acid family biosynthetic process"/>
    <property type="evidence" value="ECO:0007669"/>
    <property type="project" value="UniProtKB-KW"/>
</dbReference>
<dbReference type="AlphaFoldDB" id="A0AAJ6APP9"/>
<evidence type="ECO:0000256" key="2">
    <source>
        <dbReference type="ARBA" id="ARBA00023141"/>
    </source>
</evidence>
<dbReference type="InterPro" id="IPR046346">
    <property type="entry name" value="Aminoacid_DH-like_N_sf"/>
</dbReference>
<dbReference type="GO" id="GO:0009423">
    <property type="term" value="P:chorismate biosynthetic process"/>
    <property type="evidence" value="ECO:0007669"/>
    <property type="project" value="TreeGrafter"/>
</dbReference>
<sequence length="312" mass="33660">MTTRSAPSQAAVLGHPIDHSLSPVLHQAAYRALGLAIEYTRADVDLDQVETFYRDRRHELTTGHTRWLGFSVTMPLKPALVPLMDQLSDRVRRLGVLNTVVLDASGQATGYNTDCDGIVRALMRAETPASSTLGIIGGGGTAAAAIEAAQLMGVTGVELLVRNQAKTEPQRKLATDLGLAAEIDSIASGLTKLDRYRYVISTLPPGAASEFAHSLSGYTWLPPLLDVAYDPWPSQLALVWHRNGGQVISGVEMLLYQAVEQVKLLTAELRAEHEARQATSSHQAEPDWDAVTVAMAEAIGLTPRPPKDSRVI</sequence>
<keyword evidence="5" id="KW-1185">Reference proteome</keyword>
<comment type="pathway">
    <text evidence="1">Metabolic intermediate biosynthesis; chorismate biosynthesis; chorismate from D-erythrose 4-phosphate and phosphoenolpyruvate: step 4/7.</text>
</comment>
<evidence type="ECO:0000259" key="3">
    <source>
        <dbReference type="Pfam" id="PF08501"/>
    </source>
</evidence>
<dbReference type="GO" id="GO:0005829">
    <property type="term" value="C:cytosol"/>
    <property type="evidence" value="ECO:0007669"/>
    <property type="project" value="TreeGrafter"/>
</dbReference>
<dbReference type="Proteomes" id="UP001224674">
    <property type="component" value="Chromosome"/>
</dbReference>
<dbReference type="Gene3D" id="3.40.50.720">
    <property type="entry name" value="NAD(P)-binding Rossmann-like Domain"/>
    <property type="match status" value="1"/>
</dbReference>
<dbReference type="SUPFAM" id="SSF51735">
    <property type="entry name" value="NAD(P)-binding Rossmann-fold domains"/>
    <property type="match status" value="1"/>
</dbReference>
<keyword evidence="2" id="KW-0057">Aromatic amino acid biosynthesis</keyword>
<dbReference type="InterPro" id="IPR022893">
    <property type="entry name" value="Shikimate_DH_fam"/>
</dbReference>
<dbReference type="PANTHER" id="PTHR21089">
    <property type="entry name" value="SHIKIMATE DEHYDROGENASE"/>
    <property type="match status" value="1"/>
</dbReference>
<organism evidence="4 5">
    <name type="scientific">Auritidibacter ignavus</name>
    <dbReference type="NCBI Taxonomy" id="678932"/>
    <lineage>
        <taxon>Bacteria</taxon>
        <taxon>Bacillati</taxon>
        <taxon>Actinomycetota</taxon>
        <taxon>Actinomycetes</taxon>
        <taxon>Micrococcales</taxon>
        <taxon>Micrococcaceae</taxon>
        <taxon>Auritidibacter</taxon>
    </lineage>
</organism>
<protein>
    <submittedName>
        <fullName evidence="4">Shikimate dehydrogenase</fullName>
    </submittedName>
</protein>
<dbReference type="Pfam" id="PF08501">
    <property type="entry name" value="Shikimate_dh_N"/>
    <property type="match status" value="1"/>
</dbReference>
<dbReference type="SUPFAM" id="SSF53223">
    <property type="entry name" value="Aminoacid dehydrogenase-like, N-terminal domain"/>
    <property type="match status" value="1"/>
</dbReference>
<proteinExistence type="predicted"/>
<dbReference type="GO" id="GO:0004764">
    <property type="term" value="F:shikimate 3-dehydrogenase (NADP+) activity"/>
    <property type="evidence" value="ECO:0007669"/>
    <property type="project" value="InterPro"/>
</dbReference>
<name>A0AAJ6APP9_9MICC</name>
<dbReference type="EMBL" id="CP122566">
    <property type="protein sequence ID" value="WGH93835.1"/>
    <property type="molecule type" value="Genomic_DNA"/>
</dbReference>
<dbReference type="GO" id="GO:0019632">
    <property type="term" value="P:shikimate metabolic process"/>
    <property type="evidence" value="ECO:0007669"/>
    <property type="project" value="TreeGrafter"/>
</dbReference>
<dbReference type="RefSeq" id="WP_110100504.1">
    <property type="nucleotide sequence ID" value="NZ_CP122566.1"/>
</dbReference>
<reference evidence="4 5" key="1">
    <citation type="submission" date="2023-03" db="EMBL/GenBank/DDBJ databases">
        <title>Complete genome sequences of several Auritidibacter ignavus strains isolated from ear infections.</title>
        <authorList>
            <person name="Baehr T."/>
            <person name="Baumhoegger A.M."/>
        </authorList>
    </citation>
    <scope>NUCLEOTIDE SEQUENCE [LARGE SCALE GENOMIC DNA]</scope>
    <source>
        <strain evidence="4 5">BABAE-6</strain>
    </source>
</reference>